<accession>A0ABN2MJT5</accession>
<evidence type="ECO:0000256" key="2">
    <source>
        <dbReference type="ARBA" id="ARBA00007639"/>
    </source>
</evidence>
<dbReference type="PANTHER" id="PTHR46847">
    <property type="entry name" value="D-ALLOSE-BINDING PERIPLASMIC PROTEIN-RELATED"/>
    <property type="match status" value="1"/>
</dbReference>
<comment type="similarity">
    <text evidence="2">Belongs to the bacterial solute-binding protein 2 family.</text>
</comment>
<dbReference type="RefSeq" id="WP_344411632.1">
    <property type="nucleotide sequence ID" value="NZ_BAAAQK010000001.1"/>
</dbReference>
<evidence type="ECO:0000313" key="6">
    <source>
        <dbReference type="EMBL" id="GAA1828323.1"/>
    </source>
</evidence>
<keyword evidence="3 4" id="KW-0732">Signal</keyword>
<gene>
    <name evidence="6" type="ORF">GCM10009836_02580</name>
</gene>
<dbReference type="CDD" id="cd01536">
    <property type="entry name" value="PBP1_ABC_sugar_binding-like"/>
    <property type="match status" value="1"/>
</dbReference>
<keyword evidence="7" id="KW-1185">Reference proteome</keyword>
<comment type="subcellular location">
    <subcellularLocation>
        <location evidence="1">Cell envelope</location>
    </subcellularLocation>
</comment>
<feature type="signal peptide" evidence="4">
    <location>
        <begin position="1"/>
        <end position="23"/>
    </location>
</feature>
<evidence type="ECO:0000313" key="7">
    <source>
        <dbReference type="Proteomes" id="UP001500449"/>
    </source>
</evidence>
<proteinExistence type="inferred from homology"/>
<evidence type="ECO:0000256" key="4">
    <source>
        <dbReference type="SAM" id="SignalP"/>
    </source>
</evidence>
<dbReference type="PROSITE" id="PS51257">
    <property type="entry name" value="PROKAR_LIPOPROTEIN"/>
    <property type="match status" value="1"/>
</dbReference>
<reference evidence="6 7" key="1">
    <citation type="journal article" date="2019" name="Int. J. Syst. Evol. Microbiol.">
        <title>The Global Catalogue of Microorganisms (GCM) 10K type strain sequencing project: providing services to taxonomists for standard genome sequencing and annotation.</title>
        <authorList>
            <consortium name="The Broad Institute Genomics Platform"/>
            <consortium name="The Broad Institute Genome Sequencing Center for Infectious Disease"/>
            <person name="Wu L."/>
            <person name="Ma J."/>
        </authorList>
    </citation>
    <scope>NUCLEOTIDE SEQUENCE [LARGE SCALE GENOMIC DNA]</scope>
    <source>
        <strain evidence="6 7">JCM 16009</strain>
    </source>
</reference>
<dbReference type="EMBL" id="BAAAQK010000001">
    <property type="protein sequence ID" value="GAA1828323.1"/>
    <property type="molecule type" value="Genomic_DNA"/>
</dbReference>
<evidence type="ECO:0000256" key="3">
    <source>
        <dbReference type="ARBA" id="ARBA00022729"/>
    </source>
</evidence>
<dbReference type="InterPro" id="IPR028082">
    <property type="entry name" value="Peripla_BP_I"/>
</dbReference>
<name>A0ABN2MJT5_9PSEU</name>
<organism evidence="6 7">
    <name type="scientific">Pseudonocardia ailaonensis</name>
    <dbReference type="NCBI Taxonomy" id="367279"/>
    <lineage>
        <taxon>Bacteria</taxon>
        <taxon>Bacillati</taxon>
        <taxon>Actinomycetota</taxon>
        <taxon>Actinomycetes</taxon>
        <taxon>Pseudonocardiales</taxon>
        <taxon>Pseudonocardiaceae</taxon>
        <taxon>Pseudonocardia</taxon>
    </lineage>
</organism>
<dbReference type="PANTHER" id="PTHR46847:SF1">
    <property type="entry name" value="D-ALLOSE-BINDING PERIPLASMIC PROTEIN-RELATED"/>
    <property type="match status" value="1"/>
</dbReference>
<sequence length="388" mass="40710">MRILHRRLAAGAALLIAAGMVAACGQPAPKPQDNKPSTSRFAETMSWTKVTGAKATPELAGDTYTLDLGNGKKATWKKGDKLRVAAFLQGNSNEYLTAFSGGIKQAADDAGAEVTFFDAAFDPNKQLQQMQNAATSGRYNAAIIWPIISDGTCKAITQDLPAAGMPVVVADAATCGREFAGTGNDLWAAGSVAQVALDIKGKGQAFFDAVGKDLTAPTKAVLINGPDAISTSKFISEAAASADKKYDNLEVVADIPTDLTDAGALTAVQNALQAHPDVTLVLLNYGGQIEGVAQALKRANLQDKVKVATQGGSPQEVRYVQSGLIVKDVPYFPATEGYCPMDMLANVWAGKPVPRLVLNQCRTTSGSPDVTSIDILTSANVGQYRPEY</sequence>
<dbReference type="Gene3D" id="3.40.50.2300">
    <property type="match status" value="2"/>
</dbReference>
<dbReference type="Pfam" id="PF13407">
    <property type="entry name" value="Peripla_BP_4"/>
    <property type="match status" value="1"/>
</dbReference>
<evidence type="ECO:0000259" key="5">
    <source>
        <dbReference type="Pfam" id="PF13407"/>
    </source>
</evidence>
<protein>
    <recommendedName>
        <fullName evidence="5">Periplasmic binding protein domain-containing protein</fullName>
    </recommendedName>
</protein>
<dbReference type="SUPFAM" id="SSF53822">
    <property type="entry name" value="Periplasmic binding protein-like I"/>
    <property type="match status" value="1"/>
</dbReference>
<comment type="caution">
    <text evidence="6">The sequence shown here is derived from an EMBL/GenBank/DDBJ whole genome shotgun (WGS) entry which is preliminary data.</text>
</comment>
<feature type="domain" description="Periplasmic binding protein" evidence="5">
    <location>
        <begin position="87"/>
        <end position="351"/>
    </location>
</feature>
<dbReference type="Proteomes" id="UP001500449">
    <property type="component" value="Unassembled WGS sequence"/>
</dbReference>
<dbReference type="InterPro" id="IPR025997">
    <property type="entry name" value="SBP_2_dom"/>
</dbReference>
<feature type="chain" id="PRO_5047042353" description="Periplasmic binding protein domain-containing protein" evidence="4">
    <location>
        <begin position="24"/>
        <end position="388"/>
    </location>
</feature>
<evidence type="ECO:0000256" key="1">
    <source>
        <dbReference type="ARBA" id="ARBA00004196"/>
    </source>
</evidence>